<dbReference type="InterPro" id="IPR050490">
    <property type="entry name" value="Bact_solute-bd_prot1"/>
</dbReference>
<feature type="chain" id="PRO_5038602149" evidence="1">
    <location>
        <begin position="18"/>
        <end position="433"/>
    </location>
</feature>
<organism evidence="2 3">
    <name type="scientific">Microlunatus parietis</name>
    <dbReference type="NCBI Taxonomy" id="682979"/>
    <lineage>
        <taxon>Bacteria</taxon>
        <taxon>Bacillati</taxon>
        <taxon>Actinomycetota</taxon>
        <taxon>Actinomycetes</taxon>
        <taxon>Propionibacteriales</taxon>
        <taxon>Propionibacteriaceae</taxon>
        <taxon>Microlunatus</taxon>
    </lineage>
</organism>
<accession>A0A7Y9L976</accession>
<dbReference type="PROSITE" id="PS51257">
    <property type="entry name" value="PROKAR_LIPOPROTEIN"/>
    <property type="match status" value="1"/>
</dbReference>
<dbReference type="SUPFAM" id="SSF53850">
    <property type="entry name" value="Periplasmic binding protein-like II"/>
    <property type="match status" value="1"/>
</dbReference>
<dbReference type="PANTHER" id="PTHR43649:SF12">
    <property type="entry name" value="DIACETYLCHITOBIOSE BINDING PROTEIN DASA"/>
    <property type="match status" value="1"/>
</dbReference>
<dbReference type="PANTHER" id="PTHR43649">
    <property type="entry name" value="ARABINOSE-BINDING PROTEIN-RELATED"/>
    <property type="match status" value="1"/>
</dbReference>
<keyword evidence="2" id="KW-0813">Transport</keyword>
<dbReference type="EMBL" id="JACCBU010000001">
    <property type="protein sequence ID" value="NYE71504.1"/>
    <property type="molecule type" value="Genomic_DNA"/>
</dbReference>
<keyword evidence="3" id="KW-1185">Reference proteome</keyword>
<protein>
    <submittedName>
        <fullName evidence="2">Multiple sugar transport system substrate-binding protein</fullName>
    </submittedName>
</protein>
<sequence length="433" mass="46963">MLTRRALLGTGAVLALASGCARQLPAVNTAAAGFGSGADGTVEVWCRSATQTGIQFMADTFHQQQNRIRVRVTPVPDAQFVTKLATAIRGGRVPDLVDFDDINSMLFIFRGAFADLTDLIDRLPGKEKLSPGHLALATKDDRVYAVPFLADNSVLFCNTELFEQAGLDIDDSTKDFASILEAARRLRGLGEDVYGWSIPGNAAGSLGFTVQPHIWAADTDLITGEVGDQRGNVAGNEAVRRTLEFQRTLWQEKLVPSSAYAEDGSTYPADFLAGRVGMTPRSFGGIVKNADEELLSKITVRLLCGPDGGRSFFDGGNNLCLVNGARNPSAAWEFAAFCVAPEQQARLPEGNYTPIRSDVATPEFRAKYPLAVPTLDHLDAGYAPTTLAYNLLYNQPDGPWLAMYRRAVFDGEVEAAMEEAQRSYDRILRQAQA</sequence>
<proteinExistence type="predicted"/>
<dbReference type="Pfam" id="PF13416">
    <property type="entry name" value="SBP_bac_8"/>
    <property type="match status" value="1"/>
</dbReference>
<feature type="signal peptide" evidence="1">
    <location>
        <begin position="1"/>
        <end position="17"/>
    </location>
</feature>
<dbReference type="PROSITE" id="PS51318">
    <property type="entry name" value="TAT"/>
    <property type="match status" value="1"/>
</dbReference>
<dbReference type="AlphaFoldDB" id="A0A7Y9L976"/>
<keyword evidence="1" id="KW-0732">Signal</keyword>
<dbReference type="RefSeq" id="WP_179751690.1">
    <property type="nucleotide sequence ID" value="NZ_JACCBU010000001.1"/>
</dbReference>
<dbReference type="InterPro" id="IPR006059">
    <property type="entry name" value="SBP"/>
</dbReference>
<evidence type="ECO:0000313" key="3">
    <source>
        <dbReference type="Proteomes" id="UP000569914"/>
    </source>
</evidence>
<keyword evidence="2" id="KW-0762">Sugar transport</keyword>
<comment type="caution">
    <text evidence="2">The sequence shown here is derived from an EMBL/GenBank/DDBJ whole genome shotgun (WGS) entry which is preliminary data.</text>
</comment>
<reference evidence="2 3" key="1">
    <citation type="submission" date="2020-07" db="EMBL/GenBank/DDBJ databases">
        <title>Sequencing the genomes of 1000 actinobacteria strains.</title>
        <authorList>
            <person name="Klenk H.-P."/>
        </authorList>
    </citation>
    <scope>NUCLEOTIDE SEQUENCE [LARGE SCALE GENOMIC DNA]</scope>
    <source>
        <strain evidence="2 3">DSM 22083</strain>
    </source>
</reference>
<dbReference type="Proteomes" id="UP000569914">
    <property type="component" value="Unassembled WGS sequence"/>
</dbReference>
<dbReference type="CDD" id="cd13585">
    <property type="entry name" value="PBP2_TMBP_like"/>
    <property type="match status" value="1"/>
</dbReference>
<dbReference type="Gene3D" id="3.40.190.10">
    <property type="entry name" value="Periplasmic binding protein-like II"/>
    <property type="match status" value="2"/>
</dbReference>
<name>A0A7Y9L976_9ACTN</name>
<dbReference type="InterPro" id="IPR006311">
    <property type="entry name" value="TAT_signal"/>
</dbReference>
<evidence type="ECO:0000256" key="1">
    <source>
        <dbReference type="SAM" id="SignalP"/>
    </source>
</evidence>
<gene>
    <name evidence="2" type="ORF">BKA15_002833</name>
</gene>
<evidence type="ECO:0000313" key="2">
    <source>
        <dbReference type="EMBL" id="NYE71504.1"/>
    </source>
</evidence>